<evidence type="ECO:0000256" key="3">
    <source>
        <dbReference type="ARBA" id="ARBA00038502"/>
    </source>
</evidence>
<keyword evidence="1 5" id="KW-0808">Transferase</keyword>
<dbReference type="Proteomes" id="UP000325182">
    <property type="component" value="Unassembled WGS sequence"/>
</dbReference>
<evidence type="ECO:0000256" key="1">
    <source>
        <dbReference type="ARBA" id="ARBA00022679"/>
    </source>
</evidence>
<organism evidence="5 6">
    <name type="scientific">Rossellomorea vietnamensis</name>
    <dbReference type="NCBI Taxonomy" id="218284"/>
    <lineage>
        <taxon>Bacteria</taxon>
        <taxon>Bacillati</taxon>
        <taxon>Bacillota</taxon>
        <taxon>Bacilli</taxon>
        <taxon>Bacillales</taxon>
        <taxon>Bacillaceae</taxon>
        <taxon>Rossellomorea</taxon>
    </lineage>
</organism>
<feature type="domain" description="N-acetyltransferase" evidence="4">
    <location>
        <begin position="14"/>
        <end position="179"/>
    </location>
</feature>
<evidence type="ECO:0000313" key="6">
    <source>
        <dbReference type="Proteomes" id="UP000325182"/>
    </source>
</evidence>
<accession>A0A5D4MFR4</accession>
<dbReference type="InterPro" id="IPR016181">
    <property type="entry name" value="Acyl_CoA_acyltransferase"/>
</dbReference>
<dbReference type="GO" id="GO:0005737">
    <property type="term" value="C:cytoplasm"/>
    <property type="evidence" value="ECO:0007669"/>
    <property type="project" value="TreeGrafter"/>
</dbReference>
<keyword evidence="2" id="KW-0012">Acyltransferase</keyword>
<dbReference type="SUPFAM" id="SSF55729">
    <property type="entry name" value="Acyl-CoA N-acyltransferases (Nat)"/>
    <property type="match status" value="1"/>
</dbReference>
<dbReference type="AlphaFoldDB" id="A0A5D4MFR4"/>
<protein>
    <submittedName>
        <fullName evidence="5">GNAT family N-acetyltransferase</fullName>
    </submittedName>
</protein>
<name>A0A5D4MFR4_9BACI</name>
<dbReference type="Pfam" id="PF13302">
    <property type="entry name" value="Acetyltransf_3"/>
    <property type="match status" value="1"/>
</dbReference>
<reference evidence="5 6" key="1">
    <citation type="submission" date="2019-08" db="EMBL/GenBank/DDBJ databases">
        <title>Bacillus genomes from the desert of Cuatro Cienegas, Coahuila.</title>
        <authorList>
            <person name="Olmedo-Alvarez G."/>
        </authorList>
    </citation>
    <scope>NUCLEOTIDE SEQUENCE [LARGE SCALE GENOMIC DNA]</scope>
    <source>
        <strain evidence="5 6">CH128b_4D</strain>
    </source>
</reference>
<dbReference type="InterPro" id="IPR000182">
    <property type="entry name" value="GNAT_dom"/>
</dbReference>
<sequence length="202" mass="23531">MRREDIMILKGERIYLRPFEEGDAETLVRLVNRNRTFWGETEPDWQEGYYTLEGQLQNIRYFHTGIQSGQFYTFGIFTKRNHILTGIINLYDIKRGPFQSGVIGYCLDQSQNGKGLGTESVRLILSFALESLQLNRISAEVMPRNYPSIRVLEKAGFQKEGFKRDNIMIKGAWESHLQYGVLKKDWQDLKKRVAITNGISYH</sequence>
<evidence type="ECO:0000313" key="5">
    <source>
        <dbReference type="EMBL" id="TYR99885.1"/>
    </source>
</evidence>
<dbReference type="PROSITE" id="PS51186">
    <property type="entry name" value="GNAT"/>
    <property type="match status" value="1"/>
</dbReference>
<dbReference type="PANTHER" id="PTHR43792:SF8">
    <property type="entry name" value="[RIBOSOMAL PROTEIN US5]-ALANINE N-ACETYLTRANSFERASE"/>
    <property type="match status" value="1"/>
</dbReference>
<dbReference type="PANTHER" id="PTHR43792">
    <property type="entry name" value="GNAT FAMILY, PUTATIVE (AFU_ORTHOLOGUE AFUA_3G00765)-RELATED-RELATED"/>
    <property type="match status" value="1"/>
</dbReference>
<proteinExistence type="inferred from homology"/>
<dbReference type="Gene3D" id="3.40.630.30">
    <property type="match status" value="1"/>
</dbReference>
<comment type="caution">
    <text evidence="5">The sequence shown here is derived from an EMBL/GenBank/DDBJ whole genome shotgun (WGS) entry which is preliminary data.</text>
</comment>
<evidence type="ECO:0000259" key="4">
    <source>
        <dbReference type="PROSITE" id="PS51186"/>
    </source>
</evidence>
<comment type="similarity">
    <text evidence="3">Belongs to the acetyltransferase family. RimJ subfamily.</text>
</comment>
<dbReference type="EMBL" id="VTEG01000004">
    <property type="protein sequence ID" value="TYR99885.1"/>
    <property type="molecule type" value="Genomic_DNA"/>
</dbReference>
<dbReference type="InterPro" id="IPR051531">
    <property type="entry name" value="N-acetyltransferase"/>
</dbReference>
<dbReference type="GO" id="GO:0008999">
    <property type="term" value="F:protein-N-terminal-alanine acetyltransferase activity"/>
    <property type="evidence" value="ECO:0007669"/>
    <property type="project" value="TreeGrafter"/>
</dbReference>
<gene>
    <name evidence="5" type="ORF">FZC84_08705</name>
</gene>
<evidence type="ECO:0000256" key="2">
    <source>
        <dbReference type="ARBA" id="ARBA00023315"/>
    </source>
</evidence>